<dbReference type="InterPro" id="IPR011114">
    <property type="entry name" value="RuvA_C"/>
</dbReference>
<keyword evidence="2 6" id="KW-0227">DNA damage</keyword>
<dbReference type="GO" id="GO:0005737">
    <property type="term" value="C:cytoplasm"/>
    <property type="evidence" value="ECO:0007669"/>
    <property type="project" value="UniProtKB-SubCell"/>
</dbReference>
<comment type="domain">
    <text evidence="6">Has three domains with a flexible linker between the domains II and III and assumes an 'L' shape. Domain III is highly mobile and contacts RuvB.</text>
</comment>
<dbReference type="Gene3D" id="1.10.150.20">
    <property type="entry name" value="5' to 3' exonuclease, C-terminal subdomain"/>
    <property type="match status" value="1"/>
</dbReference>
<dbReference type="CDD" id="cd14332">
    <property type="entry name" value="UBA_RuvA_C"/>
    <property type="match status" value="1"/>
</dbReference>
<dbReference type="Gene3D" id="1.10.8.10">
    <property type="entry name" value="DNA helicase RuvA subunit, C-terminal domain"/>
    <property type="match status" value="1"/>
</dbReference>
<dbReference type="RefSeq" id="WP_182386248.1">
    <property type="nucleotide sequence ID" value="NZ_CP059833.1"/>
</dbReference>
<evidence type="ECO:0000256" key="5">
    <source>
        <dbReference type="ARBA" id="ARBA00023204"/>
    </source>
</evidence>
<dbReference type="SUPFAM" id="SSF50249">
    <property type="entry name" value="Nucleic acid-binding proteins"/>
    <property type="match status" value="1"/>
</dbReference>
<comment type="function">
    <text evidence="6">The RuvA-RuvB-RuvC complex processes Holliday junction (HJ) DNA during genetic recombination and DNA repair, while the RuvA-RuvB complex plays an important role in the rescue of blocked DNA replication forks via replication fork reversal (RFR). RuvA specifically binds to HJ cruciform DNA, conferring on it an open structure. The RuvB hexamer acts as an ATP-dependent pump, pulling dsDNA into and through the RuvAB complex. HJ branch migration allows RuvC to scan DNA until it finds its consensus sequence, where it cleaves and resolves the cruciform DNA.</text>
</comment>
<dbReference type="SMART" id="SM00278">
    <property type="entry name" value="HhH1"/>
    <property type="match status" value="2"/>
</dbReference>
<dbReference type="GO" id="GO:0009378">
    <property type="term" value="F:four-way junction helicase activity"/>
    <property type="evidence" value="ECO:0007669"/>
    <property type="project" value="InterPro"/>
</dbReference>
<dbReference type="GO" id="GO:0006281">
    <property type="term" value="P:DNA repair"/>
    <property type="evidence" value="ECO:0007669"/>
    <property type="project" value="UniProtKB-UniRule"/>
</dbReference>
<dbReference type="InterPro" id="IPR000085">
    <property type="entry name" value="RuvA"/>
</dbReference>
<dbReference type="Proteomes" id="UP000515570">
    <property type="component" value="Chromosome"/>
</dbReference>
<comment type="similarity">
    <text evidence="6">Belongs to the RuvA family.</text>
</comment>
<feature type="domain" description="Helix-hairpin-helix DNA-binding motif class 1" evidence="7">
    <location>
        <begin position="72"/>
        <end position="91"/>
    </location>
</feature>
<dbReference type="InterPro" id="IPR013849">
    <property type="entry name" value="DNA_helicase_Holl-junc_RuvA_I"/>
</dbReference>
<evidence type="ECO:0000256" key="2">
    <source>
        <dbReference type="ARBA" id="ARBA00022763"/>
    </source>
</evidence>
<evidence type="ECO:0000256" key="4">
    <source>
        <dbReference type="ARBA" id="ARBA00023172"/>
    </source>
</evidence>
<dbReference type="Pfam" id="PF07499">
    <property type="entry name" value="RuvA_C"/>
    <property type="match status" value="1"/>
</dbReference>
<dbReference type="InterPro" id="IPR036267">
    <property type="entry name" value="RuvA_C_sf"/>
</dbReference>
<reference evidence="8 9" key="1">
    <citation type="submission" date="2020-07" db="EMBL/GenBank/DDBJ databases">
        <title>non toxigenic Corynebacterium sp. nov from a clinical source.</title>
        <authorList>
            <person name="Bernier A.-M."/>
            <person name="Bernard K."/>
        </authorList>
    </citation>
    <scope>NUCLEOTIDE SEQUENCE [LARGE SCALE GENOMIC DNA]</scope>
    <source>
        <strain evidence="9">NML 93-0612</strain>
    </source>
</reference>
<dbReference type="Pfam" id="PF14520">
    <property type="entry name" value="HHH_5"/>
    <property type="match status" value="1"/>
</dbReference>
<accession>A0A7G5FFN5</accession>
<dbReference type="InterPro" id="IPR003583">
    <property type="entry name" value="Hlx-hairpin-Hlx_DNA-bd_motif"/>
</dbReference>
<dbReference type="SUPFAM" id="SSF47781">
    <property type="entry name" value="RuvA domain 2-like"/>
    <property type="match status" value="1"/>
</dbReference>
<proteinExistence type="inferred from homology"/>
<comment type="subcellular location">
    <subcellularLocation>
        <location evidence="6">Cytoplasm</location>
    </subcellularLocation>
</comment>
<dbReference type="AlphaFoldDB" id="A0A7G5FFN5"/>
<dbReference type="GO" id="GO:0048476">
    <property type="term" value="C:Holliday junction resolvase complex"/>
    <property type="evidence" value="ECO:0007669"/>
    <property type="project" value="UniProtKB-UniRule"/>
</dbReference>
<gene>
    <name evidence="6 8" type="primary">ruvA</name>
    <name evidence="8" type="ORF">HW450_01285</name>
</gene>
<keyword evidence="9" id="KW-1185">Reference proteome</keyword>
<dbReference type="GO" id="GO:0009379">
    <property type="term" value="C:Holliday junction helicase complex"/>
    <property type="evidence" value="ECO:0007669"/>
    <property type="project" value="InterPro"/>
</dbReference>
<evidence type="ECO:0000313" key="8">
    <source>
        <dbReference type="EMBL" id="QMV85426.1"/>
    </source>
</evidence>
<keyword evidence="3 6" id="KW-0238">DNA-binding</keyword>
<evidence type="ECO:0000313" key="9">
    <source>
        <dbReference type="Proteomes" id="UP000515570"/>
    </source>
</evidence>
<name>A0A7G5FFN5_9CORY</name>
<feature type="domain" description="Helix-hairpin-helix DNA-binding motif class 1" evidence="7">
    <location>
        <begin position="107"/>
        <end position="126"/>
    </location>
</feature>
<dbReference type="Pfam" id="PF01330">
    <property type="entry name" value="RuvA_N"/>
    <property type="match status" value="1"/>
</dbReference>
<dbReference type="InterPro" id="IPR012340">
    <property type="entry name" value="NA-bd_OB-fold"/>
</dbReference>
<dbReference type="NCBIfam" id="TIGR00084">
    <property type="entry name" value="ruvA"/>
    <property type="match status" value="1"/>
</dbReference>
<dbReference type="SUPFAM" id="SSF46929">
    <property type="entry name" value="DNA helicase RuvA subunit, C-terminal domain"/>
    <property type="match status" value="1"/>
</dbReference>
<dbReference type="InterPro" id="IPR010994">
    <property type="entry name" value="RuvA_2-like"/>
</dbReference>
<evidence type="ECO:0000256" key="6">
    <source>
        <dbReference type="HAMAP-Rule" id="MF_00031"/>
    </source>
</evidence>
<dbReference type="EMBL" id="CP059833">
    <property type="protein sequence ID" value="QMV85426.1"/>
    <property type="molecule type" value="Genomic_DNA"/>
</dbReference>
<keyword evidence="4 6" id="KW-0233">DNA recombination</keyword>
<dbReference type="GO" id="GO:0005524">
    <property type="term" value="F:ATP binding"/>
    <property type="evidence" value="ECO:0007669"/>
    <property type="project" value="InterPro"/>
</dbReference>
<organism evidence="8 9">
    <name type="scientific">Corynebacterium hindlerae</name>
    <dbReference type="NCBI Taxonomy" id="699041"/>
    <lineage>
        <taxon>Bacteria</taxon>
        <taxon>Bacillati</taxon>
        <taxon>Actinomycetota</taxon>
        <taxon>Actinomycetes</taxon>
        <taxon>Mycobacteriales</taxon>
        <taxon>Corynebacteriaceae</taxon>
        <taxon>Corynebacterium</taxon>
    </lineage>
</organism>
<comment type="subunit">
    <text evidence="6">Homotetramer. Forms an RuvA(8)-RuvB(12)-Holliday junction (HJ) complex. HJ DNA is sandwiched between 2 RuvA tetramers; dsDNA enters through RuvA and exits via RuvB. An RuvB hexamer assembles on each DNA strand where it exits the tetramer. Each RuvB hexamer is contacted by two RuvA subunits (via domain III) on 2 adjacent RuvB subunits; this complex drives branch migration. In the full resolvosome a probable DNA-RuvA(4)-RuvB(12)-RuvC(2) complex forms which resolves the HJ.</text>
</comment>
<feature type="region of interest" description="Domain III" evidence="6">
    <location>
        <begin position="154"/>
        <end position="199"/>
    </location>
</feature>
<dbReference type="HAMAP" id="MF_00031">
    <property type="entry name" value="DNA_HJ_migration_RuvA"/>
    <property type="match status" value="1"/>
</dbReference>
<comment type="caution">
    <text evidence="6">Lacks conserved residue(s) required for the propagation of feature annotation.</text>
</comment>
<protein>
    <recommendedName>
        <fullName evidence="6">Holliday junction branch migration complex subunit RuvA</fullName>
    </recommendedName>
</protein>
<dbReference type="Gene3D" id="2.40.50.140">
    <property type="entry name" value="Nucleic acid-binding proteins"/>
    <property type="match status" value="1"/>
</dbReference>
<keyword evidence="1 6" id="KW-0963">Cytoplasm</keyword>
<dbReference type="GO" id="GO:0000400">
    <property type="term" value="F:four-way junction DNA binding"/>
    <property type="evidence" value="ECO:0007669"/>
    <property type="project" value="UniProtKB-UniRule"/>
</dbReference>
<evidence type="ECO:0000259" key="7">
    <source>
        <dbReference type="SMART" id="SM00278"/>
    </source>
</evidence>
<sequence length="199" mass="20831">MIASLRGTVVAIELGGAVIECGGVGYYFAATPQTLGELRRGEEAFVHITMTVREDAMNLYGFHDAEAKAMFSTLQGVSGLGPKLALAALAMYSASDLAGFISQGEVKQLQRIPGVGKRTAERMIVDLKDKVAVFAEEESVASVSVATPVAGGADIVEALVGLGFLEKNASAAVDSVLAEKPDNDRSSTLRDALKLLGRK</sequence>
<evidence type="ECO:0000256" key="3">
    <source>
        <dbReference type="ARBA" id="ARBA00023125"/>
    </source>
</evidence>
<evidence type="ECO:0000256" key="1">
    <source>
        <dbReference type="ARBA" id="ARBA00022490"/>
    </source>
</evidence>
<dbReference type="GO" id="GO:0006310">
    <property type="term" value="P:DNA recombination"/>
    <property type="evidence" value="ECO:0007669"/>
    <property type="project" value="UniProtKB-UniRule"/>
</dbReference>
<keyword evidence="5 6" id="KW-0234">DNA repair</keyword>